<reference evidence="2 3" key="1">
    <citation type="submission" date="2018-10" db="EMBL/GenBank/DDBJ databases">
        <title>Genomic Encyclopedia of Type Strains, Phase IV (KMG-IV): sequencing the most valuable type-strain genomes for metagenomic binning, comparative biology and taxonomic classification.</title>
        <authorList>
            <person name="Goeker M."/>
        </authorList>
    </citation>
    <scope>NUCLEOTIDE SEQUENCE [LARGE SCALE GENOMIC DNA]</scope>
    <source>
        <strain evidence="2 3">DSM 4734</strain>
    </source>
</reference>
<evidence type="ECO:0000313" key="2">
    <source>
        <dbReference type="EMBL" id="RKQ95215.1"/>
    </source>
</evidence>
<proteinExistence type="predicted"/>
<evidence type="ECO:0000256" key="1">
    <source>
        <dbReference type="SAM" id="MobiDB-lite"/>
    </source>
</evidence>
<name>A0A495D0Y0_9PROT</name>
<dbReference type="AlphaFoldDB" id="A0A495D0Y0"/>
<comment type="caution">
    <text evidence="2">The sequence shown here is derived from an EMBL/GenBank/DDBJ whole genome shotgun (WGS) entry which is preliminary data.</text>
</comment>
<dbReference type="EMBL" id="RBIM01000007">
    <property type="protein sequence ID" value="RKQ95215.1"/>
    <property type="molecule type" value="Genomic_DNA"/>
</dbReference>
<gene>
    <name evidence="2" type="ORF">C7435_2904</name>
</gene>
<feature type="region of interest" description="Disordered" evidence="1">
    <location>
        <begin position="136"/>
        <end position="202"/>
    </location>
</feature>
<dbReference type="Proteomes" id="UP000273675">
    <property type="component" value="Unassembled WGS sequence"/>
</dbReference>
<protein>
    <submittedName>
        <fullName evidence="2">Uncharacterized protein</fullName>
    </submittedName>
</protein>
<accession>A0A495D0Y0</accession>
<sequence length="202" mass="21119">MIFPPHPVGRCHAPRGRGGGVTPQAAWTSPRFAQPHRPDAPASAHFPALRGRKGQSALLAAGARCPAGVPGKVRFPTAEPSLASIHTSLVGKQAASRQGMNDGVSARAPHLNPTLHFSGTRPGAIRDLRETYRLPDRFVGPGSTPGKNQVERQQGEASLKPADRSLPAASAPGQALCGPTAPPSQNGAPARRHCLHGRARPR</sequence>
<organism evidence="2 3">
    <name type="scientific">Maricaulis maris</name>
    <dbReference type="NCBI Taxonomy" id="74318"/>
    <lineage>
        <taxon>Bacteria</taxon>
        <taxon>Pseudomonadati</taxon>
        <taxon>Pseudomonadota</taxon>
        <taxon>Alphaproteobacteria</taxon>
        <taxon>Maricaulales</taxon>
        <taxon>Maricaulaceae</taxon>
        <taxon>Maricaulis</taxon>
    </lineage>
</organism>
<evidence type="ECO:0000313" key="3">
    <source>
        <dbReference type="Proteomes" id="UP000273675"/>
    </source>
</evidence>
<feature type="region of interest" description="Disordered" evidence="1">
    <location>
        <begin position="1"/>
        <end position="44"/>
    </location>
</feature>
<feature type="compositionally biased region" description="Basic residues" evidence="1">
    <location>
        <begin position="190"/>
        <end position="202"/>
    </location>
</feature>